<dbReference type="Pfam" id="PF02866">
    <property type="entry name" value="Ldh_1_C"/>
    <property type="match status" value="1"/>
</dbReference>
<evidence type="ECO:0000259" key="12">
    <source>
        <dbReference type="Pfam" id="PF00056"/>
    </source>
</evidence>
<evidence type="ECO:0000256" key="8">
    <source>
        <dbReference type="PIRSR" id="PIRSR000102-2"/>
    </source>
</evidence>
<name>A0A6F9DKI6_9ASCI</name>
<evidence type="ECO:0000256" key="10">
    <source>
        <dbReference type="RuleBase" id="RU003369"/>
    </source>
</evidence>
<evidence type="ECO:0000256" key="1">
    <source>
        <dbReference type="ARBA" id="ARBA00008824"/>
    </source>
</evidence>
<dbReference type="InterPro" id="IPR022383">
    <property type="entry name" value="Lactate/malate_DH_C"/>
</dbReference>
<evidence type="ECO:0000256" key="4">
    <source>
        <dbReference type="ARBA" id="ARBA00023002"/>
    </source>
</evidence>
<evidence type="ECO:0000256" key="11">
    <source>
        <dbReference type="RuleBase" id="RU003405"/>
    </source>
</evidence>
<evidence type="ECO:0000259" key="13">
    <source>
        <dbReference type="Pfam" id="PF02866"/>
    </source>
</evidence>
<dbReference type="FunFam" id="3.40.50.720:FF:000013">
    <property type="entry name" value="Malate dehydrogenase"/>
    <property type="match status" value="1"/>
</dbReference>
<dbReference type="EMBL" id="LR787849">
    <property type="protein sequence ID" value="CAB3263711.1"/>
    <property type="molecule type" value="mRNA"/>
</dbReference>
<dbReference type="InterPro" id="IPR001557">
    <property type="entry name" value="L-lactate/malate_DH"/>
</dbReference>
<feature type="binding site" evidence="9">
    <location>
        <position position="64"/>
    </location>
    <ligand>
        <name>NAD(+)</name>
        <dbReference type="ChEBI" id="CHEBI:57540"/>
    </ligand>
</feature>
<feature type="binding site" evidence="8">
    <location>
        <position position="117"/>
    </location>
    <ligand>
        <name>substrate</name>
    </ligand>
</feature>
<feature type="active site" description="Proton acceptor" evidence="7">
    <location>
        <position position="207"/>
    </location>
</feature>
<dbReference type="InterPro" id="IPR010097">
    <property type="entry name" value="Malate_DH_type1"/>
</dbReference>
<dbReference type="InterPro" id="IPR001252">
    <property type="entry name" value="Malate_DH_AS"/>
</dbReference>
<reference evidence="14" key="1">
    <citation type="submission" date="2020-04" db="EMBL/GenBank/DDBJ databases">
        <authorList>
            <person name="Neveu A P."/>
        </authorList>
    </citation>
    <scope>NUCLEOTIDE SEQUENCE</scope>
    <source>
        <tissue evidence="14">Whole embryo</tissue>
    </source>
</reference>
<dbReference type="FunFam" id="3.90.110.10:FF:000001">
    <property type="entry name" value="Malate dehydrogenase"/>
    <property type="match status" value="1"/>
</dbReference>
<comment type="subunit">
    <text evidence="2">Homodimer.</text>
</comment>
<evidence type="ECO:0000256" key="7">
    <source>
        <dbReference type="PIRSR" id="PIRSR000102-1"/>
    </source>
</evidence>
<dbReference type="SUPFAM" id="SSF56327">
    <property type="entry name" value="LDH C-terminal domain-like"/>
    <property type="match status" value="1"/>
</dbReference>
<feature type="binding site" evidence="9">
    <location>
        <position position="124"/>
    </location>
    <ligand>
        <name>NAD(+)</name>
        <dbReference type="ChEBI" id="CHEBI:57540"/>
    </ligand>
</feature>
<dbReference type="InterPro" id="IPR015955">
    <property type="entry name" value="Lactate_DH/Glyco_Ohase_4_C"/>
</dbReference>
<protein>
    <recommendedName>
        <fullName evidence="11">Malate dehydrogenase</fullName>
        <ecNumber evidence="11">1.1.1.37</ecNumber>
    </recommendedName>
</protein>
<dbReference type="InterPro" id="IPR001236">
    <property type="entry name" value="Lactate/malate_DH_N"/>
</dbReference>
<gene>
    <name evidence="14" type="primary">Mdh2</name>
</gene>
<proteinExistence type="evidence at transcript level"/>
<organism evidence="14">
    <name type="scientific">Phallusia mammillata</name>
    <dbReference type="NCBI Taxonomy" id="59560"/>
    <lineage>
        <taxon>Eukaryota</taxon>
        <taxon>Metazoa</taxon>
        <taxon>Chordata</taxon>
        <taxon>Tunicata</taxon>
        <taxon>Ascidiacea</taxon>
        <taxon>Phlebobranchia</taxon>
        <taxon>Ascidiidae</taxon>
        <taxon>Phallusia</taxon>
    </lineage>
</organism>
<sequence>MASVAKQFLRPSTVNNLTKLVRNFSVTGQNNYKVAVLGASGGIGQPMSLLLKQTPAIKQLALYDIAHTPGVAADLSHIDTAAQVSGHIGAEQLGDCLTGSDVVVIPAGVPRKPGMTRDDLFNTNASIVADLSKACAKYCPTAFICIISNPVNSTVPICCEIYKKSGVSDTSKIFGVTTLDVVRSNAFIAEAKGFDVSKVNVPVIGGHAGITIIPVISQCSPSCSFEQPALEAITERIQDAGTEVVKAKAGAGSATLSMAYAGARFAASALDALSGKDNVVECAFIQSSITAATYFSTPLLLGPNGVKKNFGLGNLSDYEKKLVDACVPELQKSIKKGEEFAANFH</sequence>
<comment type="similarity">
    <text evidence="1">Belongs to the LDH/MDH superfamily. MDH type 1 family.</text>
</comment>
<dbReference type="EC" id="1.1.1.37" evidence="11"/>
<evidence type="ECO:0000256" key="6">
    <source>
        <dbReference type="ARBA" id="ARBA00048313"/>
    </source>
</evidence>
<dbReference type="Pfam" id="PF00056">
    <property type="entry name" value="Ldh_1_N"/>
    <property type="match status" value="1"/>
</dbReference>
<dbReference type="Gene3D" id="3.90.110.10">
    <property type="entry name" value="Lactate dehydrogenase/glycoside hydrolase, family 4, C-terminal"/>
    <property type="match status" value="1"/>
</dbReference>
<evidence type="ECO:0000256" key="5">
    <source>
        <dbReference type="ARBA" id="ARBA00023027"/>
    </source>
</evidence>
<dbReference type="PIRSF" id="PIRSF000102">
    <property type="entry name" value="Lac_mal_DH"/>
    <property type="match status" value="1"/>
</dbReference>
<comment type="catalytic activity">
    <reaction evidence="6 11">
        <text>(S)-malate + NAD(+) = oxaloacetate + NADH + H(+)</text>
        <dbReference type="Rhea" id="RHEA:21432"/>
        <dbReference type="ChEBI" id="CHEBI:15378"/>
        <dbReference type="ChEBI" id="CHEBI:15589"/>
        <dbReference type="ChEBI" id="CHEBI:16452"/>
        <dbReference type="ChEBI" id="CHEBI:57540"/>
        <dbReference type="ChEBI" id="CHEBI:57945"/>
        <dbReference type="EC" id="1.1.1.37"/>
    </reaction>
</comment>
<keyword evidence="3 11" id="KW-0816">Tricarboxylic acid cycle</keyword>
<feature type="binding site" evidence="8">
    <location>
        <position position="149"/>
    </location>
    <ligand>
        <name>substrate</name>
    </ligand>
</feature>
<feature type="domain" description="Lactate/malate dehydrogenase C-terminal" evidence="13">
    <location>
        <begin position="177"/>
        <end position="340"/>
    </location>
</feature>
<dbReference type="CDD" id="cd01337">
    <property type="entry name" value="MDH_glyoxysomal_mitochondrial"/>
    <property type="match status" value="1"/>
</dbReference>
<dbReference type="PROSITE" id="PS00068">
    <property type="entry name" value="MDH"/>
    <property type="match status" value="1"/>
</dbReference>
<dbReference type="NCBIfam" id="TIGR01772">
    <property type="entry name" value="MDH_euk_gproteo"/>
    <property type="match status" value="1"/>
</dbReference>
<keyword evidence="5 9" id="KW-0520">NAD</keyword>
<accession>A0A6F9DKI6</accession>
<dbReference type="GO" id="GO:0006099">
    <property type="term" value="P:tricarboxylic acid cycle"/>
    <property type="evidence" value="ECO:0007669"/>
    <property type="project" value="UniProtKB-KW"/>
</dbReference>
<feature type="binding site" evidence="8">
    <location>
        <position position="183"/>
    </location>
    <ligand>
        <name>substrate</name>
    </ligand>
</feature>
<evidence type="ECO:0000256" key="2">
    <source>
        <dbReference type="ARBA" id="ARBA00011738"/>
    </source>
</evidence>
<dbReference type="AlphaFoldDB" id="A0A6F9DKI6"/>
<dbReference type="GO" id="GO:0030060">
    <property type="term" value="F:L-malate dehydrogenase (NAD+) activity"/>
    <property type="evidence" value="ECO:0007669"/>
    <property type="project" value="UniProtKB-EC"/>
</dbReference>
<keyword evidence="4 10" id="KW-0560">Oxidoreductase</keyword>
<evidence type="ECO:0000256" key="9">
    <source>
        <dbReference type="PIRSR" id="PIRSR000102-3"/>
    </source>
</evidence>
<dbReference type="Gene3D" id="3.40.50.720">
    <property type="entry name" value="NAD(P)-binding Rossmann-like Domain"/>
    <property type="match status" value="1"/>
</dbReference>
<dbReference type="PANTHER" id="PTHR11540:SF16">
    <property type="entry name" value="MALATE DEHYDROGENASE, MITOCHONDRIAL"/>
    <property type="match status" value="1"/>
</dbReference>
<dbReference type="SUPFAM" id="SSF51735">
    <property type="entry name" value="NAD(P)-binding Rossmann-fold domains"/>
    <property type="match status" value="1"/>
</dbReference>
<dbReference type="GO" id="GO:0005739">
    <property type="term" value="C:mitochondrion"/>
    <property type="evidence" value="ECO:0007669"/>
    <property type="project" value="TreeGrafter"/>
</dbReference>
<dbReference type="GO" id="GO:0006108">
    <property type="term" value="P:malate metabolic process"/>
    <property type="evidence" value="ECO:0007669"/>
    <property type="project" value="InterPro"/>
</dbReference>
<feature type="domain" description="Lactate/malate dehydrogenase N-terminal" evidence="12">
    <location>
        <begin position="33"/>
        <end position="175"/>
    </location>
</feature>
<feature type="binding site" evidence="9">
    <location>
        <begin position="147"/>
        <end position="149"/>
    </location>
    <ligand>
        <name>NAD(+)</name>
        <dbReference type="ChEBI" id="CHEBI:57540"/>
    </ligand>
</feature>
<evidence type="ECO:0000313" key="14">
    <source>
        <dbReference type="EMBL" id="CAB3263711.1"/>
    </source>
</evidence>
<feature type="binding site" evidence="8">
    <location>
        <position position="111"/>
    </location>
    <ligand>
        <name>substrate</name>
    </ligand>
</feature>
<dbReference type="InterPro" id="IPR036291">
    <property type="entry name" value="NAD(P)-bd_dom_sf"/>
</dbReference>
<dbReference type="PANTHER" id="PTHR11540">
    <property type="entry name" value="MALATE AND LACTATE DEHYDROGENASE"/>
    <property type="match status" value="1"/>
</dbReference>
<feature type="binding site" evidence="9">
    <location>
        <begin position="38"/>
        <end position="44"/>
    </location>
    <ligand>
        <name>NAD(+)</name>
        <dbReference type="ChEBI" id="CHEBI:57540"/>
    </ligand>
</feature>
<feature type="binding site" evidence="9">
    <location>
        <position position="258"/>
    </location>
    <ligand>
        <name>NAD(+)</name>
        <dbReference type="ChEBI" id="CHEBI:57540"/>
    </ligand>
</feature>
<evidence type="ECO:0000256" key="3">
    <source>
        <dbReference type="ARBA" id="ARBA00022532"/>
    </source>
</evidence>